<dbReference type="STRING" id="857087.Metme_1647"/>
<dbReference type="OrthoDB" id="9803927at2"/>
<dbReference type="Gene3D" id="3.90.780.10">
    <property type="entry name" value="5'-Nucleotidase, C-terminal domain"/>
    <property type="match status" value="1"/>
</dbReference>
<dbReference type="InterPro" id="IPR029052">
    <property type="entry name" value="Metallo-depent_PP-like"/>
</dbReference>
<gene>
    <name evidence="6" type="ordered locus">Metme_1647</name>
</gene>
<protein>
    <submittedName>
        <fullName evidence="6">5'-nucleotidase</fullName>
    </submittedName>
</protein>
<dbReference type="PANTHER" id="PTHR11575">
    <property type="entry name" value="5'-NUCLEOTIDASE-RELATED"/>
    <property type="match status" value="1"/>
</dbReference>
<dbReference type="AlphaFoldDB" id="G0A1K5"/>
<evidence type="ECO:0000256" key="1">
    <source>
        <dbReference type="ARBA" id="ARBA00022729"/>
    </source>
</evidence>
<proteinExistence type="inferred from homology"/>
<dbReference type="eggNOG" id="COG0737">
    <property type="taxonomic scope" value="Bacteria"/>
</dbReference>
<dbReference type="GO" id="GO:0009166">
    <property type="term" value="P:nucleotide catabolic process"/>
    <property type="evidence" value="ECO:0007669"/>
    <property type="project" value="InterPro"/>
</dbReference>
<sequence length="612" mass="64700">MKLHKLAIGIGLGLGLIGQCHADEHRRMHESKPHHEDHHKKHPKRHHRNVTVKIVAFNDFHGQLESPGSFRQAPGSPSSTNIPVGGVDWMAGYIDDLKMRNPNTLVVSAGDIIGATPLVSALFHDEGTIETMNRLGLDINAVGNHEFDEGKDELLRMQNGGCHPVDENTCRGADVGTPVPFEGAQFKFLAANVMDTATGKTLFPSYEIKTIAGARIAFIGMTLKETPTIVTPSGVAGLAFTDEAETVNALIPKLRKQRVDAVVVLIHQGGTVPVAQSAATINQCEGNLDDSPLKAIVNQLDDAVDLVISGHTHQAYNCLVANRDGRLISVTSANAQGRVLTDIDVVIDKAHGEVTEVAAQNIVVDRGNTAITPDATLKAIVDNYKAIAEPVANRVIGSISADMTRSGSAAGESALGDLIADAQLAATQTAEFGGAVAAFMNPGGIRADLSFASSAANEGDGKVTYGEAFTVQPFGNSLVTITLSGAQLHTLLEQQFTGCTLEYPANAPAAGQPFNRILQVSEGFSYSWREKGTPCDNVDAASIKINGEVVDPAAGYRITVNSFLADGGDQFYVLSHGTDRLGGALDLDALESYFNANPLVGPGLQDRITLSP</sequence>
<evidence type="ECO:0000259" key="5">
    <source>
        <dbReference type="Pfam" id="PF02872"/>
    </source>
</evidence>
<dbReference type="HOGENOM" id="CLU_005854_5_2_6"/>
<evidence type="ECO:0000259" key="4">
    <source>
        <dbReference type="Pfam" id="PF00149"/>
    </source>
</evidence>
<organism evidence="6 7">
    <name type="scientific">Methylomonas methanica (strain DSM 25384 / MC09)</name>
    <dbReference type="NCBI Taxonomy" id="857087"/>
    <lineage>
        <taxon>Bacteria</taxon>
        <taxon>Pseudomonadati</taxon>
        <taxon>Pseudomonadota</taxon>
        <taxon>Gammaproteobacteria</taxon>
        <taxon>Methylococcales</taxon>
        <taxon>Methylococcaceae</taxon>
        <taxon>Methylomonas</taxon>
    </lineage>
</organism>
<dbReference type="GO" id="GO:0030288">
    <property type="term" value="C:outer membrane-bounded periplasmic space"/>
    <property type="evidence" value="ECO:0007669"/>
    <property type="project" value="TreeGrafter"/>
</dbReference>
<dbReference type="GO" id="GO:0000166">
    <property type="term" value="F:nucleotide binding"/>
    <property type="evidence" value="ECO:0007669"/>
    <property type="project" value="UniProtKB-KW"/>
</dbReference>
<evidence type="ECO:0000256" key="2">
    <source>
        <dbReference type="RuleBase" id="RU362119"/>
    </source>
</evidence>
<keyword evidence="2" id="KW-0547">Nucleotide-binding</keyword>
<reference evidence="7" key="3">
    <citation type="submission" date="2011-05" db="EMBL/GenBank/DDBJ databases">
        <title>Complete sequence of Methylomonas methanica MC09.</title>
        <authorList>
            <consortium name="US DOE Joint Genome Institute"/>
            <person name="Lucas S."/>
            <person name="Han J."/>
            <person name="Lapidus A."/>
            <person name="Cheng J.-F."/>
            <person name="Goodwin L."/>
            <person name="Pitluck S."/>
            <person name="Peters L."/>
            <person name="Mikhailova N."/>
            <person name="Teshima H."/>
            <person name="Han C."/>
            <person name="Tapia R."/>
            <person name="Land M."/>
            <person name="Hauser L."/>
            <person name="Kyrpides N."/>
            <person name="Ivanova N."/>
            <person name="Pagani I."/>
            <person name="Stein L."/>
            <person name="Woyke T."/>
        </authorList>
    </citation>
    <scope>NUCLEOTIDE SEQUENCE [LARGE SCALE GENOMIC DNA]</scope>
    <source>
        <strain evidence="7">MC09</strain>
    </source>
</reference>
<dbReference type="PANTHER" id="PTHR11575:SF24">
    <property type="entry name" value="5'-NUCLEOTIDASE"/>
    <property type="match status" value="1"/>
</dbReference>
<dbReference type="GO" id="GO:0008768">
    <property type="term" value="F:UDP-sugar diphosphatase activity"/>
    <property type="evidence" value="ECO:0007669"/>
    <property type="project" value="TreeGrafter"/>
</dbReference>
<feature type="domain" description="Calcineurin-like phosphoesterase" evidence="4">
    <location>
        <begin position="53"/>
        <end position="314"/>
    </location>
</feature>
<dbReference type="InterPro" id="IPR004843">
    <property type="entry name" value="Calcineurin-like_PHP"/>
</dbReference>
<feature type="compositionally biased region" description="Basic residues" evidence="3">
    <location>
        <begin position="37"/>
        <end position="47"/>
    </location>
</feature>
<evidence type="ECO:0000313" key="6">
    <source>
        <dbReference type="EMBL" id="AEG00066.1"/>
    </source>
</evidence>
<dbReference type="KEGG" id="mmt:Metme_1647"/>
<dbReference type="Proteomes" id="UP000008888">
    <property type="component" value="Chromosome"/>
</dbReference>
<keyword evidence="7" id="KW-1185">Reference proteome</keyword>
<feature type="domain" description="5'-Nucleotidase C-terminal" evidence="5">
    <location>
        <begin position="395"/>
        <end position="575"/>
    </location>
</feature>
<evidence type="ECO:0000256" key="3">
    <source>
        <dbReference type="SAM" id="MobiDB-lite"/>
    </source>
</evidence>
<dbReference type="EMBL" id="CP002738">
    <property type="protein sequence ID" value="AEG00066.1"/>
    <property type="molecule type" value="Genomic_DNA"/>
</dbReference>
<dbReference type="Pfam" id="PF00149">
    <property type="entry name" value="Metallophos"/>
    <property type="match status" value="1"/>
</dbReference>
<dbReference type="Gene3D" id="3.60.21.10">
    <property type="match status" value="1"/>
</dbReference>
<reference evidence="6 7" key="1">
    <citation type="journal article" date="2011" name="J. Bacteriol.">
        <title>Complete Genome Sequence of the Aerobic Marine Methanotroph Methylomonas methanica MC09.</title>
        <authorList>
            <person name="Boden R."/>
            <person name="Cunliffe M."/>
            <person name="Scanlan J."/>
            <person name="Moussard H."/>
            <person name="Kits K.D."/>
            <person name="Klotz M.G."/>
            <person name="Jetten M.S."/>
            <person name="Vuilleumier S."/>
            <person name="Han J."/>
            <person name="Peters L."/>
            <person name="Mikhailova N."/>
            <person name="Teshima H."/>
            <person name="Tapia R."/>
            <person name="Kyrpides N."/>
            <person name="Ivanova N."/>
            <person name="Pagani I."/>
            <person name="Cheng J.F."/>
            <person name="Goodwin L."/>
            <person name="Han C."/>
            <person name="Hauser L."/>
            <person name="Land M.L."/>
            <person name="Lapidus A."/>
            <person name="Lucas S."/>
            <person name="Pitluck S."/>
            <person name="Woyke T."/>
            <person name="Stein L."/>
            <person name="Murrell J.C."/>
        </authorList>
    </citation>
    <scope>NUCLEOTIDE SEQUENCE [LARGE SCALE GENOMIC DNA]</scope>
    <source>
        <strain evidence="6 7">MC09</strain>
    </source>
</reference>
<feature type="compositionally biased region" description="Basic and acidic residues" evidence="3">
    <location>
        <begin position="25"/>
        <end position="36"/>
    </location>
</feature>
<evidence type="ECO:0000313" key="7">
    <source>
        <dbReference type="Proteomes" id="UP000008888"/>
    </source>
</evidence>
<dbReference type="SUPFAM" id="SSF55816">
    <property type="entry name" value="5'-nucleotidase (syn. UDP-sugar hydrolase), C-terminal domain"/>
    <property type="match status" value="1"/>
</dbReference>
<dbReference type="Pfam" id="PF02872">
    <property type="entry name" value="5_nucleotid_C"/>
    <property type="match status" value="1"/>
</dbReference>
<dbReference type="SUPFAM" id="SSF56300">
    <property type="entry name" value="Metallo-dependent phosphatases"/>
    <property type="match status" value="1"/>
</dbReference>
<feature type="region of interest" description="Disordered" evidence="3">
    <location>
        <begin position="25"/>
        <end position="47"/>
    </location>
</feature>
<dbReference type="InterPro" id="IPR006179">
    <property type="entry name" value="5_nucleotidase/apyrase"/>
</dbReference>
<accession>G0A1K5</accession>
<reference key="2">
    <citation type="submission" date="2011-05" db="EMBL/GenBank/DDBJ databases">
        <title>Complete genome sequence of the aerobic marine methanotroph Methylomonas methanica MC09.</title>
        <authorList>
            <person name="Boden R."/>
            <person name="Cunliffe M."/>
            <person name="Scanlan J."/>
            <person name="Moussard H."/>
            <person name="Kits K.D."/>
            <person name="Klotz M."/>
            <person name="Jetten M."/>
            <person name="Vuilleumier S."/>
            <person name="Han J."/>
            <person name="Peters L."/>
            <person name="Mikhailova N."/>
            <person name="Teshima H."/>
            <person name="Tapia R."/>
            <person name="Kyrpides N."/>
            <person name="Ivanova N."/>
            <person name="Pagani I."/>
            <person name="Cheng J.-F."/>
            <person name="Goodwin L."/>
            <person name="Han C."/>
            <person name="Hauser L."/>
            <person name="Land M."/>
            <person name="Lapidus A."/>
            <person name="Lucas S."/>
            <person name="Pitluck S."/>
            <person name="Woyke T."/>
            <person name="Stein L.Y."/>
            <person name="Murrell C."/>
        </authorList>
    </citation>
    <scope>NUCLEOTIDE SEQUENCE</scope>
    <source>
        <strain>MC09</strain>
    </source>
</reference>
<dbReference type="PRINTS" id="PR01607">
    <property type="entry name" value="APYRASEFAMLY"/>
</dbReference>
<dbReference type="InterPro" id="IPR008334">
    <property type="entry name" value="5'-Nucleotdase_C"/>
</dbReference>
<comment type="similarity">
    <text evidence="2">Belongs to the 5'-nucleotidase family.</text>
</comment>
<name>G0A1K5_METMM</name>
<dbReference type="RefSeq" id="WP_013818319.1">
    <property type="nucleotide sequence ID" value="NC_015572.1"/>
</dbReference>
<keyword evidence="1" id="KW-0732">Signal</keyword>
<keyword evidence="2" id="KW-0378">Hydrolase</keyword>
<dbReference type="GO" id="GO:0008253">
    <property type="term" value="F:5'-nucleotidase activity"/>
    <property type="evidence" value="ECO:0007669"/>
    <property type="project" value="TreeGrafter"/>
</dbReference>
<dbReference type="InterPro" id="IPR036907">
    <property type="entry name" value="5'-Nucleotdase_C_sf"/>
</dbReference>